<dbReference type="Proteomes" id="UP001066276">
    <property type="component" value="Chromosome 3_2"/>
</dbReference>
<gene>
    <name evidence="2" type="ORF">NDU88_007419</name>
</gene>
<accession>A0AAV7U0B6</accession>
<name>A0AAV7U0B6_PLEWA</name>
<evidence type="ECO:0000313" key="3">
    <source>
        <dbReference type="Proteomes" id="UP001066276"/>
    </source>
</evidence>
<proteinExistence type="predicted"/>
<reference evidence="2" key="1">
    <citation type="journal article" date="2022" name="bioRxiv">
        <title>Sequencing and chromosome-scale assembly of the giantPleurodeles waltlgenome.</title>
        <authorList>
            <person name="Brown T."/>
            <person name="Elewa A."/>
            <person name="Iarovenko S."/>
            <person name="Subramanian E."/>
            <person name="Araus A.J."/>
            <person name="Petzold A."/>
            <person name="Susuki M."/>
            <person name="Suzuki K.-i.T."/>
            <person name="Hayashi T."/>
            <person name="Toyoda A."/>
            <person name="Oliveira C."/>
            <person name="Osipova E."/>
            <person name="Leigh N.D."/>
            <person name="Simon A."/>
            <person name="Yun M.H."/>
        </authorList>
    </citation>
    <scope>NUCLEOTIDE SEQUENCE</scope>
    <source>
        <strain evidence="2">20211129_DDA</strain>
        <tissue evidence="2">Liver</tissue>
    </source>
</reference>
<organism evidence="2 3">
    <name type="scientific">Pleurodeles waltl</name>
    <name type="common">Iberian ribbed newt</name>
    <dbReference type="NCBI Taxonomy" id="8319"/>
    <lineage>
        <taxon>Eukaryota</taxon>
        <taxon>Metazoa</taxon>
        <taxon>Chordata</taxon>
        <taxon>Craniata</taxon>
        <taxon>Vertebrata</taxon>
        <taxon>Euteleostomi</taxon>
        <taxon>Amphibia</taxon>
        <taxon>Batrachia</taxon>
        <taxon>Caudata</taxon>
        <taxon>Salamandroidea</taxon>
        <taxon>Salamandridae</taxon>
        <taxon>Pleurodelinae</taxon>
        <taxon>Pleurodeles</taxon>
    </lineage>
</organism>
<dbReference type="AlphaFoldDB" id="A0AAV7U0B6"/>
<feature type="region of interest" description="Disordered" evidence="1">
    <location>
        <begin position="1"/>
        <end position="20"/>
    </location>
</feature>
<evidence type="ECO:0000256" key="1">
    <source>
        <dbReference type="SAM" id="MobiDB-lite"/>
    </source>
</evidence>
<protein>
    <submittedName>
        <fullName evidence="2">Uncharacterized protein</fullName>
    </submittedName>
</protein>
<comment type="caution">
    <text evidence="2">The sequence shown here is derived from an EMBL/GenBank/DDBJ whole genome shotgun (WGS) entry which is preliminary data.</text>
</comment>
<dbReference type="EMBL" id="JANPWB010000006">
    <property type="protein sequence ID" value="KAJ1182225.1"/>
    <property type="molecule type" value="Genomic_DNA"/>
</dbReference>
<keyword evidence="3" id="KW-1185">Reference proteome</keyword>
<evidence type="ECO:0000313" key="2">
    <source>
        <dbReference type="EMBL" id="KAJ1182225.1"/>
    </source>
</evidence>
<sequence>MLAQAPGLTHATRPARAGKRLSTEGFSTAAAQGVVFGQGGGGHSMQPRCMLGIYWQIRITREGEADVTANNMKETRKSCPTRTVYLQSDYPEISDIESILLDLSWAGVPQKRQPVYAQLHWLQGPFPPVNHPWFVQTKSCRNPDYWVLQTVHMCFFLRFSH</sequence>